<dbReference type="GO" id="GO:0098609">
    <property type="term" value="P:cell-cell adhesion"/>
    <property type="evidence" value="ECO:0007669"/>
    <property type="project" value="TreeGrafter"/>
</dbReference>
<dbReference type="EMBL" id="JAVRQU010000001">
    <property type="protein sequence ID" value="KAK5707944.1"/>
    <property type="molecule type" value="Genomic_DNA"/>
</dbReference>
<dbReference type="AlphaFoldDB" id="A0AAN7ZWF1"/>
<name>A0AAN7ZWF1_9PEZI</name>
<dbReference type="Pfam" id="PF09458">
    <property type="entry name" value="H_lectin"/>
    <property type="match status" value="3"/>
</dbReference>
<dbReference type="PANTHER" id="PTHR46938">
    <property type="entry name" value="DISCOIDIN-1 SUBUNIT A-RELATED-RELATED"/>
    <property type="match status" value="1"/>
</dbReference>
<evidence type="ECO:0000313" key="4">
    <source>
        <dbReference type="Proteomes" id="UP001310594"/>
    </source>
</evidence>
<dbReference type="Proteomes" id="UP001310594">
    <property type="component" value="Unassembled WGS sequence"/>
</dbReference>
<dbReference type="GO" id="GO:0009986">
    <property type="term" value="C:cell surface"/>
    <property type="evidence" value="ECO:0007669"/>
    <property type="project" value="TreeGrafter"/>
</dbReference>
<feature type="domain" description="H-type lectin" evidence="2">
    <location>
        <begin position="35"/>
        <end position="99"/>
    </location>
</feature>
<feature type="region of interest" description="Disordered" evidence="1">
    <location>
        <begin position="11"/>
        <end position="43"/>
    </location>
</feature>
<feature type="compositionally biased region" description="Basic and acidic residues" evidence="1">
    <location>
        <begin position="11"/>
        <end position="29"/>
    </location>
</feature>
<dbReference type="GO" id="GO:0098636">
    <property type="term" value="C:protein complex involved in cell adhesion"/>
    <property type="evidence" value="ECO:0007669"/>
    <property type="project" value="TreeGrafter"/>
</dbReference>
<dbReference type="GO" id="GO:0070492">
    <property type="term" value="F:oligosaccharide binding"/>
    <property type="evidence" value="ECO:0007669"/>
    <property type="project" value="TreeGrafter"/>
</dbReference>
<evidence type="ECO:0000313" key="3">
    <source>
        <dbReference type="EMBL" id="KAK5707944.1"/>
    </source>
</evidence>
<dbReference type="GO" id="GO:0046871">
    <property type="term" value="F:N-acetylgalactosamine binding"/>
    <property type="evidence" value="ECO:0007669"/>
    <property type="project" value="TreeGrafter"/>
</dbReference>
<proteinExistence type="predicted"/>
<dbReference type="GO" id="GO:0030247">
    <property type="term" value="F:polysaccharide binding"/>
    <property type="evidence" value="ECO:0007669"/>
    <property type="project" value="TreeGrafter"/>
</dbReference>
<dbReference type="InterPro" id="IPR037221">
    <property type="entry name" value="H-type_lectin_dom_sf"/>
</dbReference>
<feature type="domain" description="H-type lectin" evidence="2">
    <location>
        <begin position="150"/>
        <end position="217"/>
    </location>
</feature>
<sequence length="316" mass="35244">MRVAMVHLAKSRPDNGHFSTEEVRRREKPSISTSRPISFAPGQYEEPPNLAAGFSSLDVSCEGPIRANLIADNITKDNFRIAVESWGQSTLFSASTTWIEHKASAKECIFGQFDTQDASLSPAKSATAPKAALTRRMAVETEPVPRKYAKNFDFPQPFREPVEVVCWINRLDMSSGRDHDYKIRAFADEVDEQGFTAHLNTWDNGELHGAAMCWVAFPKRKPHVDSGRFSTNDVRKRTDPRPKTTAKVKFKQRFEVVPTVLSALSMVDAAGNADLRVKVSVSEVTREGFKWTLETWDDSTLYAAGASWSVIALGFP</sequence>
<protein>
    <recommendedName>
        <fullName evidence="2">H-type lectin domain-containing protein</fullName>
    </recommendedName>
</protein>
<accession>A0AAN7ZWF1</accession>
<feature type="domain" description="H-type lectin" evidence="2">
    <location>
        <begin position="246"/>
        <end position="308"/>
    </location>
</feature>
<dbReference type="InterPro" id="IPR052487">
    <property type="entry name" value="Galactose-binding_lectin"/>
</dbReference>
<evidence type="ECO:0000256" key="1">
    <source>
        <dbReference type="SAM" id="MobiDB-lite"/>
    </source>
</evidence>
<reference evidence="3" key="1">
    <citation type="submission" date="2023-08" db="EMBL/GenBank/DDBJ databases">
        <title>Black Yeasts Isolated from many extreme environments.</title>
        <authorList>
            <person name="Coleine C."/>
            <person name="Stajich J.E."/>
            <person name="Selbmann L."/>
        </authorList>
    </citation>
    <scope>NUCLEOTIDE SEQUENCE</scope>
    <source>
        <strain evidence="3">CCFEE 5810</strain>
    </source>
</reference>
<evidence type="ECO:0000259" key="2">
    <source>
        <dbReference type="Pfam" id="PF09458"/>
    </source>
</evidence>
<organism evidence="3 4">
    <name type="scientific">Elasticomyces elasticus</name>
    <dbReference type="NCBI Taxonomy" id="574655"/>
    <lineage>
        <taxon>Eukaryota</taxon>
        <taxon>Fungi</taxon>
        <taxon>Dikarya</taxon>
        <taxon>Ascomycota</taxon>
        <taxon>Pezizomycotina</taxon>
        <taxon>Dothideomycetes</taxon>
        <taxon>Dothideomycetidae</taxon>
        <taxon>Mycosphaerellales</taxon>
        <taxon>Teratosphaeriaceae</taxon>
        <taxon>Elasticomyces</taxon>
    </lineage>
</organism>
<dbReference type="Gene3D" id="2.60.40.2080">
    <property type="match status" value="3"/>
</dbReference>
<dbReference type="InterPro" id="IPR019019">
    <property type="entry name" value="H-type_lectin_domain"/>
</dbReference>
<gene>
    <name evidence="3" type="ORF">LTR97_000483</name>
</gene>
<comment type="caution">
    <text evidence="3">The sequence shown here is derived from an EMBL/GenBank/DDBJ whole genome shotgun (WGS) entry which is preliminary data.</text>
</comment>
<dbReference type="SUPFAM" id="SSF141086">
    <property type="entry name" value="Agglutinin HPA-like"/>
    <property type="match status" value="3"/>
</dbReference>